<proteinExistence type="inferred from homology"/>
<organism evidence="3 4">
    <name type="scientific">Phaseolus angularis</name>
    <name type="common">Azuki bean</name>
    <name type="synonym">Vigna angularis</name>
    <dbReference type="NCBI Taxonomy" id="3914"/>
    <lineage>
        <taxon>Eukaryota</taxon>
        <taxon>Viridiplantae</taxon>
        <taxon>Streptophyta</taxon>
        <taxon>Embryophyta</taxon>
        <taxon>Tracheophyta</taxon>
        <taxon>Spermatophyta</taxon>
        <taxon>Magnoliopsida</taxon>
        <taxon>eudicotyledons</taxon>
        <taxon>Gunneridae</taxon>
        <taxon>Pentapetalae</taxon>
        <taxon>rosids</taxon>
        <taxon>fabids</taxon>
        <taxon>Fabales</taxon>
        <taxon>Fabaceae</taxon>
        <taxon>Papilionoideae</taxon>
        <taxon>50 kb inversion clade</taxon>
        <taxon>NPAAA clade</taxon>
        <taxon>indigoferoid/millettioid clade</taxon>
        <taxon>Phaseoleae</taxon>
        <taxon>Vigna</taxon>
    </lineage>
</organism>
<evidence type="ECO:0000256" key="2">
    <source>
        <dbReference type="SAM" id="SignalP"/>
    </source>
</evidence>
<dbReference type="PANTHER" id="PTHR31087:SF160">
    <property type="entry name" value="PROTEIN LURP-ONE-RELATED 1-RELATED"/>
    <property type="match status" value="1"/>
</dbReference>
<dbReference type="InterPro" id="IPR007612">
    <property type="entry name" value="LOR"/>
</dbReference>
<dbReference type="InterPro" id="IPR025659">
    <property type="entry name" value="Tubby-like_C"/>
</dbReference>
<evidence type="ECO:0000313" key="4">
    <source>
        <dbReference type="Proteomes" id="UP000743370"/>
    </source>
</evidence>
<keyword evidence="2" id="KW-0732">Signal</keyword>
<comment type="caution">
    <text evidence="3">The sequence shown here is derived from an EMBL/GenBank/DDBJ whole genome shotgun (WGS) entry which is preliminary data.</text>
</comment>
<accession>A0A8T0KZB3</accession>
<feature type="signal peptide" evidence="2">
    <location>
        <begin position="1"/>
        <end position="18"/>
    </location>
</feature>
<reference evidence="3 4" key="1">
    <citation type="submission" date="2020-05" db="EMBL/GenBank/DDBJ databases">
        <title>Vigna angularis (adzuki bean) Var. LongXiaoDou No. 4 denovo assembly.</title>
        <authorList>
            <person name="Xiang H."/>
        </authorList>
    </citation>
    <scope>NUCLEOTIDE SEQUENCE [LARGE SCALE GENOMIC DNA]</scope>
    <source>
        <tissue evidence="3">Leaf</tissue>
    </source>
</reference>
<dbReference type="SUPFAM" id="SSF54518">
    <property type="entry name" value="Tubby C-terminal domain-like"/>
    <property type="match status" value="1"/>
</dbReference>
<dbReference type="PANTHER" id="PTHR31087">
    <property type="match status" value="1"/>
</dbReference>
<dbReference type="EMBL" id="JABFOF010000002">
    <property type="protein sequence ID" value="KAG2404562.1"/>
    <property type="molecule type" value="Genomic_DNA"/>
</dbReference>
<feature type="chain" id="PRO_5035864046" evidence="2">
    <location>
        <begin position="19"/>
        <end position="243"/>
    </location>
</feature>
<dbReference type="AlphaFoldDB" id="A0A8T0KZB3"/>
<sequence length="243" mass="27699">MRLGLGLDPLLYLYVSACMEVEEDSGGREIKELEKRICVMMFWDDDGVQQSNMANQLSPPFGTPIIAHQYCAPGPHPVDLIITKERSRADNFTVTDTNGNIVFTVKSNLVSIVKPRKHSFLFDSHGNPIVHLRRSIQNNVWKAFRGQSEESRDLIFTRHNSSLFQLRLKFDVFLANNVTDVCDFKIKSSWSGRWDVYIGDSNILVAQINTKLGTMFSREKYMVSVFPNIDHAFIVALILTLQL</sequence>
<protein>
    <submittedName>
        <fullName evidence="3">Protein LURP-one-related 15</fullName>
    </submittedName>
</protein>
<name>A0A8T0KZB3_PHAAN</name>
<gene>
    <name evidence="3" type="ORF">HKW66_Vig0114840</name>
</gene>
<evidence type="ECO:0000313" key="3">
    <source>
        <dbReference type="EMBL" id="KAG2404562.1"/>
    </source>
</evidence>
<evidence type="ECO:0000256" key="1">
    <source>
        <dbReference type="ARBA" id="ARBA00005437"/>
    </source>
</evidence>
<comment type="similarity">
    <text evidence="1">Belongs to the LOR family.</text>
</comment>
<dbReference type="Proteomes" id="UP000743370">
    <property type="component" value="Unassembled WGS sequence"/>
</dbReference>
<dbReference type="InterPro" id="IPR038595">
    <property type="entry name" value="LOR_sf"/>
</dbReference>
<dbReference type="Gene3D" id="2.40.160.200">
    <property type="entry name" value="LURP1-related"/>
    <property type="match status" value="1"/>
</dbReference>
<dbReference type="Pfam" id="PF04525">
    <property type="entry name" value="LOR"/>
    <property type="match status" value="1"/>
</dbReference>